<comment type="caution">
    <text evidence="3">The sequence shown here is derived from an EMBL/GenBank/DDBJ whole genome shotgun (WGS) entry which is preliminary data.</text>
</comment>
<dbReference type="InterPro" id="IPR018389">
    <property type="entry name" value="DctP_fam"/>
</dbReference>
<reference evidence="3" key="1">
    <citation type="submission" date="2017-02" db="EMBL/GenBank/DDBJ databases">
        <title>Draft Genome Sequence of the Salt Water Bacterium Oceanospirillum linum ATCC 11336.</title>
        <authorList>
            <person name="Trachtenberg A.M."/>
            <person name="Carney J.G."/>
            <person name="Linnane J.D."/>
            <person name="Rheaume B.A."/>
            <person name="Pitts N.L."/>
            <person name="Mykles D.L."/>
            <person name="Maclea K.S."/>
        </authorList>
    </citation>
    <scope>NUCLEOTIDE SEQUENCE [LARGE SCALE GENOMIC DNA]</scope>
    <source>
        <strain evidence="3">ATCC 11336</strain>
    </source>
</reference>
<dbReference type="Proteomes" id="UP000190064">
    <property type="component" value="Unassembled WGS sequence"/>
</dbReference>
<name>A0A1T1HDK7_OCELI</name>
<proteinExistence type="predicted"/>
<gene>
    <name evidence="3" type="ORF">BTA35_0207355</name>
</gene>
<dbReference type="AlphaFoldDB" id="A0A1T1HDK7"/>
<evidence type="ECO:0000256" key="1">
    <source>
        <dbReference type="ARBA" id="ARBA00022729"/>
    </source>
</evidence>
<sequence length="335" mass="36895">MIKITKKLIFLVLATCLSVNAFAQTLKVATWLPPSSPQNDIVWPTWAKWVEEATEGRVKVDLEYGLGHPKSFFNLVEDGVADVAFTVDGYVPGRFVLSQMAEIPGETYEPEIASVALWRVYKKHFEAANEFEGLKVLAKFVHGPGQLHTKFPVTSLEALKGKKIRVGGGVVNDLAERLELTTIGAPAPKVYEMMQQGVVDGVLFPVSEQKYLRLNEVSSHITVFPEGMFSTSFTIFMNPEVFEGLSDKDQKAVMSVSGEKLSRLAGKAWGDADKVGYAHAKEKGIVITRLDANDPMNTGLKAVAKGMDEEWIQRAAKTGVDTRAALDMYRNLVAK</sequence>
<dbReference type="PANTHER" id="PTHR33376">
    <property type="match status" value="1"/>
</dbReference>
<dbReference type="PANTHER" id="PTHR33376:SF15">
    <property type="entry name" value="BLL6794 PROTEIN"/>
    <property type="match status" value="1"/>
</dbReference>
<dbReference type="EMBL" id="MTSD02000002">
    <property type="protein sequence ID" value="OOV87810.1"/>
    <property type="molecule type" value="Genomic_DNA"/>
</dbReference>
<dbReference type="InterPro" id="IPR038404">
    <property type="entry name" value="TRAP_DctP_sf"/>
</dbReference>
<dbReference type="RefSeq" id="WP_078319159.1">
    <property type="nucleotide sequence ID" value="NZ_FXTS01000002.1"/>
</dbReference>
<feature type="chain" id="PRO_5010546184" evidence="2">
    <location>
        <begin position="24"/>
        <end position="335"/>
    </location>
</feature>
<keyword evidence="4" id="KW-1185">Reference proteome</keyword>
<organism evidence="3 4">
    <name type="scientific">Oceanospirillum linum</name>
    <dbReference type="NCBI Taxonomy" id="966"/>
    <lineage>
        <taxon>Bacteria</taxon>
        <taxon>Pseudomonadati</taxon>
        <taxon>Pseudomonadota</taxon>
        <taxon>Gammaproteobacteria</taxon>
        <taxon>Oceanospirillales</taxon>
        <taxon>Oceanospirillaceae</taxon>
        <taxon>Oceanospirillum</taxon>
    </lineage>
</organism>
<feature type="signal peptide" evidence="2">
    <location>
        <begin position="1"/>
        <end position="23"/>
    </location>
</feature>
<dbReference type="Gene3D" id="3.40.190.170">
    <property type="entry name" value="Bacterial extracellular solute-binding protein, family 7"/>
    <property type="match status" value="1"/>
</dbReference>
<dbReference type="CDD" id="cd13665">
    <property type="entry name" value="PBP2_TRAP_Dctp3_4"/>
    <property type="match status" value="1"/>
</dbReference>
<dbReference type="NCBIfam" id="NF037995">
    <property type="entry name" value="TRAP_S1"/>
    <property type="match status" value="1"/>
</dbReference>
<evidence type="ECO:0000256" key="2">
    <source>
        <dbReference type="SAM" id="SignalP"/>
    </source>
</evidence>
<accession>A0A1T1HDK7</accession>
<dbReference type="STRING" id="966.BTA35_0207355"/>
<dbReference type="GO" id="GO:0055085">
    <property type="term" value="P:transmembrane transport"/>
    <property type="evidence" value="ECO:0007669"/>
    <property type="project" value="InterPro"/>
</dbReference>
<protein>
    <submittedName>
        <fullName evidence="3">C4-dicarboxylate ABC transporter substrate-binding protein</fullName>
    </submittedName>
</protein>
<evidence type="ECO:0000313" key="4">
    <source>
        <dbReference type="Proteomes" id="UP000190064"/>
    </source>
</evidence>
<evidence type="ECO:0000313" key="3">
    <source>
        <dbReference type="EMBL" id="OOV87810.1"/>
    </source>
</evidence>
<keyword evidence="1 2" id="KW-0732">Signal</keyword>
<dbReference type="Pfam" id="PF03480">
    <property type="entry name" value="DctP"/>
    <property type="match status" value="1"/>
</dbReference>